<dbReference type="Proteomes" id="UP001205311">
    <property type="component" value="Unassembled WGS sequence"/>
</dbReference>
<keyword evidence="2" id="KW-0805">Transcription regulation</keyword>
<evidence type="ECO:0000313" key="8">
    <source>
        <dbReference type="Proteomes" id="UP001205311"/>
    </source>
</evidence>
<dbReference type="SUPFAM" id="SSF88659">
    <property type="entry name" value="Sigma3 and sigma4 domains of RNA polymerase sigma factors"/>
    <property type="match status" value="1"/>
</dbReference>
<accession>A0ABT1I2A3</accession>
<evidence type="ECO:0000256" key="5">
    <source>
        <dbReference type="ARBA" id="ARBA00023163"/>
    </source>
</evidence>
<feature type="domain" description="RNA polymerase sigma factor 70 region 4 type 2" evidence="6">
    <location>
        <begin position="114"/>
        <end position="165"/>
    </location>
</feature>
<organism evidence="7 8">
    <name type="scientific">Streptoalloteichus tenebrarius (strain ATCC 17920 / DSM 40477 / JCM 4838 / CBS 697.72 / NBRC 16177 / NCIMB 11028 / NRRL B-12390 / A12253. 1 / ISP 5477)</name>
    <name type="common">Streptomyces tenebrarius</name>
    <dbReference type="NCBI Taxonomy" id="1933"/>
    <lineage>
        <taxon>Bacteria</taxon>
        <taxon>Bacillati</taxon>
        <taxon>Actinomycetota</taxon>
        <taxon>Actinomycetes</taxon>
        <taxon>Pseudonocardiales</taxon>
        <taxon>Pseudonocardiaceae</taxon>
        <taxon>Streptoalloteichus</taxon>
    </lineage>
</organism>
<dbReference type="InterPro" id="IPR013325">
    <property type="entry name" value="RNA_pol_sigma_r2"/>
</dbReference>
<evidence type="ECO:0000259" key="6">
    <source>
        <dbReference type="Pfam" id="PF08281"/>
    </source>
</evidence>
<keyword evidence="5" id="KW-0804">Transcription</keyword>
<dbReference type="Gene3D" id="1.10.10.10">
    <property type="entry name" value="Winged helix-like DNA-binding domain superfamily/Winged helix DNA-binding domain"/>
    <property type="match status" value="1"/>
</dbReference>
<gene>
    <name evidence="7" type="ORF">LX15_005631</name>
</gene>
<dbReference type="Pfam" id="PF08281">
    <property type="entry name" value="Sigma70_r4_2"/>
    <property type="match status" value="1"/>
</dbReference>
<dbReference type="RefSeq" id="WP_253673347.1">
    <property type="nucleotide sequence ID" value="NZ_JAMTCP010000051.1"/>
</dbReference>
<comment type="similarity">
    <text evidence="1">Belongs to the sigma-70 factor family. ECF subfamily.</text>
</comment>
<evidence type="ECO:0000256" key="2">
    <source>
        <dbReference type="ARBA" id="ARBA00023015"/>
    </source>
</evidence>
<dbReference type="SUPFAM" id="SSF88946">
    <property type="entry name" value="Sigma2 domain of RNA polymerase sigma factors"/>
    <property type="match status" value="1"/>
</dbReference>
<comment type="caution">
    <text evidence="7">The sequence shown here is derived from an EMBL/GenBank/DDBJ whole genome shotgun (WGS) entry which is preliminary data.</text>
</comment>
<protein>
    <submittedName>
        <fullName evidence="7">RNA polymerase sigma-70 factor, ECF subfamily</fullName>
    </submittedName>
</protein>
<dbReference type="PANTHER" id="PTHR43133">
    <property type="entry name" value="RNA POLYMERASE ECF-TYPE SIGMA FACTO"/>
    <property type="match status" value="1"/>
</dbReference>
<proteinExistence type="inferred from homology"/>
<evidence type="ECO:0000256" key="1">
    <source>
        <dbReference type="ARBA" id="ARBA00010641"/>
    </source>
</evidence>
<dbReference type="EMBL" id="JAMTCP010000051">
    <property type="protein sequence ID" value="MCP2261904.1"/>
    <property type="molecule type" value="Genomic_DNA"/>
</dbReference>
<name>A0ABT1I2A3_STRSD</name>
<evidence type="ECO:0000256" key="4">
    <source>
        <dbReference type="ARBA" id="ARBA00023125"/>
    </source>
</evidence>
<keyword evidence="8" id="KW-1185">Reference proteome</keyword>
<dbReference type="InterPro" id="IPR039425">
    <property type="entry name" value="RNA_pol_sigma-70-like"/>
</dbReference>
<dbReference type="PANTHER" id="PTHR43133:SF8">
    <property type="entry name" value="RNA POLYMERASE SIGMA FACTOR HI_1459-RELATED"/>
    <property type="match status" value="1"/>
</dbReference>
<dbReference type="InterPro" id="IPR013249">
    <property type="entry name" value="RNA_pol_sigma70_r4_t2"/>
</dbReference>
<evidence type="ECO:0000256" key="3">
    <source>
        <dbReference type="ARBA" id="ARBA00023082"/>
    </source>
</evidence>
<dbReference type="Gene3D" id="1.10.1740.10">
    <property type="match status" value="1"/>
</dbReference>
<evidence type="ECO:0000313" key="7">
    <source>
        <dbReference type="EMBL" id="MCP2261904.1"/>
    </source>
</evidence>
<keyword evidence="3" id="KW-0731">Sigma factor</keyword>
<sequence length="193" mass="21937">MALEWRAREEGFMTWDHARFTQLYLDTHQRVLRYALRRVAPEDARDVVADTYVIAWQRRSQLPSNPLPRLLRTTHNRIGNLLRRAATRDALQATLEQLRGLEPPAADVSVLERLAVLEALNRLTELEREAMLLVAWDGLSSREAATVLDRSAATFAVRLHRARRRFSNHLEQLDVELSGGLQLCGSAAARGHA</sequence>
<reference evidence="7 8" key="1">
    <citation type="submission" date="2022-06" db="EMBL/GenBank/DDBJ databases">
        <title>Genomic Encyclopedia of Archaeal and Bacterial Type Strains, Phase II (KMG-II): from individual species to whole genera.</title>
        <authorList>
            <person name="Goeker M."/>
        </authorList>
    </citation>
    <scope>NUCLEOTIDE SEQUENCE [LARGE SCALE GENOMIC DNA]</scope>
    <source>
        <strain evidence="7 8">DSM 40477</strain>
    </source>
</reference>
<dbReference type="InterPro" id="IPR013324">
    <property type="entry name" value="RNA_pol_sigma_r3/r4-like"/>
</dbReference>
<dbReference type="InterPro" id="IPR036388">
    <property type="entry name" value="WH-like_DNA-bd_sf"/>
</dbReference>
<keyword evidence="4" id="KW-0238">DNA-binding</keyword>